<gene>
    <name evidence="1" type="ORF">RJ639_028456</name>
</gene>
<reference evidence="1" key="1">
    <citation type="submission" date="2022-12" db="EMBL/GenBank/DDBJ databases">
        <title>Draft genome assemblies for two species of Escallonia (Escalloniales).</title>
        <authorList>
            <person name="Chanderbali A."/>
            <person name="Dervinis C."/>
            <person name="Anghel I."/>
            <person name="Soltis D."/>
            <person name="Soltis P."/>
            <person name="Zapata F."/>
        </authorList>
    </citation>
    <scope>NUCLEOTIDE SEQUENCE</scope>
    <source>
        <strain evidence="1">UCBG64.0493</strain>
        <tissue evidence="1">Leaf</tissue>
    </source>
</reference>
<evidence type="ECO:0000313" key="1">
    <source>
        <dbReference type="EMBL" id="KAK3041196.1"/>
    </source>
</evidence>
<dbReference type="Proteomes" id="UP001188597">
    <property type="component" value="Unassembled WGS sequence"/>
</dbReference>
<dbReference type="EMBL" id="JAVXUP010000039">
    <property type="protein sequence ID" value="KAK3041196.1"/>
    <property type="molecule type" value="Genomic_DNA"/>
</dbReference>
<dbReference type="Pfam" id="PF04640">
    <property type="entry name" value="PLATZ"/>
    <property type="match status" value="1"/>
</dbReference>
<comment type="caution">
    <text evidence="1">The sequence shown here is derived from an EMBL/GenBank/DDBJ whole genome shotgun (WGS) entry which is preliminary data.</text>
</comment>
<evidence type="ECO:0000313" key="2">
    <source>
        <dbReference type="Proteomes" id="UP001188597"/>
    </source>
</evidence>
<dbReference type="AlphaFoldDB" id="A0AA88X704"/>
<sequence length="287" mass="32381">MEVDIPHWLPNFLATPYFVANCNVHADLPVNVRRFCCIACEMSTCWHCIASAVHPGHNHEFIQVHVYANHCVVRTEDMIQYLNCDEIQNYTLDNNQVVHLNPRRTPTGVAEPGASRCDTCQFEFVHEHFCCIACKYPLIRSEEDYPPKKRHSRKRPYMEEGFPDARKKAIFIKSSPGSTQQAMPWKKSLTQKSATALVQPSEGVQAVNNVTVVQSSQQNEASKCAAWMELPETVLLPNKKLSSRISHLKDENEDGQSTVEVSFGRASIIEPSEDIQVSNNVNALLPC</sequence>
<keyword evidence="2" id="KW-1185">Reference proteome</keyword>
<evidence type="ECO:0008006" key="3">
    <source>
        <dbReference type="Google" id="ProtNLM"/>
    </source>
</evidence>
<dbReference type="PANTHER" id="PTHR31065">
    <property type="entry name" value="PLATZ TRANSCRIPTION FACTOR FAMILY PROTEIN"/>
    <property type="match status" value="1"/>
</dbReference>
<dbReference type="InterPro" id="IPR006734">
    <property type="entry name" value="PLATZ"/>
</dbReference>
<dbReference type="PANTHER" id="PTHR31065:SF1">
    <property type="entry name" value="OS09G0116050 PROTEIN"/>
    <property type="match status" value="1"/>
</dbReference>
<name>A0AA88X704_9ASTE</name>
<organism evidence="1 2">
    <name type="scientific">Escallonia herrerae</name>
    <dbReference type="NCBI Taxonomy" id="1293975"/>
    <lineage>
        <taxon>Eukaryota</taxon>
        <taxon>Viridiplantae</taxon>
        <taxon>Streptophyta</taxon>
        <taxon>Embryophyta</taxon>
        <taxon>Tracheophyta</taxon>
        <taxon>Spermatophyta</taxon>
        <taxon>Magnoliopsida</taxon>
        <taxon>eudicotyledons</taxon>
        <taxon>Gunneridae</taxon>
        <taxon>Pentapetalae</taxon>
        <taxon>asterids</taxon>
        <taxon>campanulids</taxon>
        <taxon>Escalloniales</taxon>
        <taxon>Escalloniaceae</taxon>
        <taxon>Escallonia</taxon>
    </lineage>
</organism>
<proteinExistence type="predicted"/>
<accession>A0AA88X704</accession>
<protein>
    <recommendedName>
        <fullName evidence="3">B box-type domain-containing protein</fullName>
    </recommendedName>
</protein>